<evidence type="ECO:0000256" key="1">
    <source>
        <dbReference type="SAM" id="SignalP"/>
    </source>
</evidence>
<feature type="signal peptide" evidence="1">
    <location>
        <begin position="1"/>
        <end position="18"/>
    </location>
</feature>
<reference evidence="2" key="1">
    <citation type="submission" date="2016-03" db="EMBL/GenBank/DDBJ databases">
        <authorList>
            <person name="Ploux O."/>
        </authorList>
    </citation>
    <scope>NUCLEOTIDE SEQUENCE</scope>
    <source>
        <tissue evidence="2">Mantle</tissue>
    </source>
</reference>
<keyword evidence="1" id="KW-0732">Signal</keyword>
<protein>
    <submittedName>
        <fullName evidence="2">Uncharacterized protein</fullName>
    </submittedName>
</protein>
<sequence>MKSFIILTIFACIVLSDALPCTMKTDCTKSNVLSCSRGFEADCTSGQCTCHQTSSKVCTAKSDCPTDVCDVHIFGQTFHRGHFHCVDGKCRCTFGN</sequence>
<dbReference type="EMBL" id="GELH01000814">
    <property type="protein sequence ID" value="JAS03458.1"/>
    <property type="molecule type" value="Transcribed_RNA"/>
</dbReference>
<accession>A0A194AJI4</accession>
<organism evidence="2">
    <name type="scientific">Pinctada fucata</name>
    <name type="common">Akoya pearl oyster</name>
    <name type="synonym">Pinctada imbricata fucata</name>
    <dbReference type="NCBI Taxonomy" id="50426"/>
    <lineage>
        <taxon>Eukaryota</taxon>
        <taxon>Metazoa</taxon>
        <taxon>Spiralia</taxon>
        <taxon>Lophotrochozoa</taxon>
        <taxon>Mollusca</taxon>
        <taxon>Bivalvia</taxon>
        <taxon>Autobranchia</taxon>
        <taxon>Pteriomorphia</taxon>
        <taxon>Pterioida</taxon>
        <taxon>Pterioidea</taxon>
        <taxon>Pteriidae</taxon>
        <taxon>Pinctada</taxon>
    </lineage>
</organism>
<name>A0A194AJI4_PINFU</name>
<feature type="chain" id="PRO_5013481069" evidence="1">
    <location>
        <begin position="19"/>
        <end position="96"/>
    </location>
</feature>
<proteinExistence type="predicted"/>
<evidence type="ECO:0000313" key="2">
    <source>
        <dbReference type="EMBL" id="JAS03459.1"/>
    </source>
</evidence>
<dbReference type="AlphaFoldDB" id="A0A194AJI4"/>
<dbReference type="EMBL" id="GELH01000813">
    <property type="protein sequence ID" value="JAS03459.1"/>
    <property type="molecule type" value="Transcribed_RNA"/>
</dbReference>